<proteinExistence type="predicted"/>
<dbReference type="RefSeq" id="WP_061140802.1">
    <property type="nucleotide sequence ID" value="NZ_LNNH01000010.1"/>
</dbReference>
<evidence type="ECO:0000256" key="4">
    <source>
        <dbReference type="ARBA" id="ARBA00022679"/>
    </source>
</evidence>
<dbReference type="PANTHER" id="PTHR45008">
    <property type="entry name" value="PTS SYSTEM GLUCOSE-SPECIFIC EIIA COMPONENT"/>
    <property type="match status" value="1"/>
</dbReference>
<dbReference type="GO" id="GO:0016301">
    <property type="term" value="F:kinase activity"/>
    <property type="evidence" value="ECO:0007669"/>
    <property type="project" value="UniProtKB-KW"/>
</dbReference>
<dbReference type="PROSITE" id="PS00371">
    <property type="entry name" value="PTS_EIIA_TYPE_1_HIS"/>
    <property type="match status" value="1"/>
</dbReference>
<evidence type="ECO:0000256" key="6">
    <source>
        <dbReference type="ARBA" id="ARBA00022777"/>
    </source>
</evidence>
<evidence type="ECO:0000256" key="2">
    <source>
        <dbReference type="ARBA" id="ARBA00022448"/>
    </source>
</evidence>
<reference evidence="8 9" key="1">
    <citation type="submission" date="2015-11" db="EMBL/GenBank/DDBJ databases">
        <title>Genome Sequence of Bacillus simplex strain VanAntwerpen2.</title>
        <authorList>
            <person name="Couger M.B."/>
        </authorList>
    </citation>
    <scope>NUCLEOTIDE SEQUENCE [LARGE SCALE GENOMIC DNA]</scope>
    <source>
        <strain evidence="8 9">VanAntwerpen02</strain>
    </source>
</reference>
<dbReference type="PANTHER" id="PTHR45008:SF1">
    <property type="entry name" value="PTS SYSTEM GLUCOSE-SPECIFIC EIIA COMPONENT"/>
    <property type="match status" value="1"/>
</dbReference>
<evidence type="ECO:0000256" key="1">
    <source>
        <dbReference type="ARBA" id="ARBA00004496"/>
    </source>
</evidence>
<keyword evidence="3 8" id="KW-0762">Sugar transport</keyword>
<name>A0A109N1K7_9BACI</name>
<dbReference type="Pfam" id="PF00358">
    <property type="entry name" value="PTS_EIIA_1"/>
    <property type="match status" value="1"/>
</dbReference>
<evidence type="ECO:0000313" key="8">
    <source>
        <dbReference type="EMBL" id="KWW21801.1"/>
    </source>
</evidence>
<dbReference type="AlphaFoldDB" id="A0A109N1K7"/>
<dbReference type="Proteomes" id="UP000064189">
    <property type="component" value="Unassembled WGS sequence"/>
</dbReference>
<dbReference type="InterPro" id="IPR050890">
    <property type="entry name" value="PTS_EIIA_component"/>
</dbReference>
<keyword evidence="5" id="KW-0598">Phosphotransferase system</keyword>
<evidence type="ECO:0000256" key="5">
    <source>
        <dbReference type="ARBA" id="ARBA00022683"/>
    </source>
</evidence>
<dbReference type="PROSITE" id="PS51093">
    <property type="entry name" value="PTS_EIIA_TYPE_1"/>
    <property type="match status" value="1"/>
</dbReference>
<dbReference type="FunFam" id="2.70.70.10:FF:000001">
    <property type="entry name" value="PTS system glucose-specific IIA component"/>
    <property type="match status" value="1"/>
</dbReference>
<dbReference type="GO" id="GO:0009401">
    <property type="term" value="P:phosphoenolpyruvate-dependent sugar phosphotransferase system"/>
    <property type="evidence" value="ECO:0007669"/>
    <property type="project" value="UniProtKB-KW"/>
</dbReference>
<accession>A0A109N1K7</accession>
<evidence type="ECO:0000256" key="3">
    <source>
        <dbReference type="ARBA" id="ARBA00022597"/>
    </source>
</evidence>
<dbReference type="GO" id="GO:0005737">
    <property type="term" value="C:cytoplasm"/>
    <property type="evidence" value="ECO:0007669"/>
    <property type="project" value="UniProtKB-SubCell"/>
</dbReference>
<dbReference type="SUPFAM" id="SSF51261">
    <property type="entry name" value="Duplicated hybrid motif"/>
    <property type="match status" value="1"/>
</dbReference>
<dbReference type="Gene3D" id="2.70.70.10">
    <property type="entry name" value="Glucose Permease (Domain IIA)"/>
    <property type="match status" value="1"/>
</dbReference>
<comment type="subcellular location">
    <subcellularLocation>
        <location evidence="1">Cytoplasm</location>
    </subcellularLocation>
</comment>
<protein>
    <submittedName>
        <fullName evidence="8">PTS glucose transporter subunit IIA</fullName>
    </submittedName>
</protein>
<evidence type="ECO:0000259" key="7">
    <source>
        <dbReference type="PROSITE" id="PS51093"/>
    </source>
</evidence>
<comment type="caution">
    <text evidence="8">The sequence shown here is derived from an EMBL/GenBank/DDBJ whole genome shotgun (WGS) entry which is preliminary data.</text>
</comment>
<evidence type="ECO:0000313" key="9">
    <source>
        <dbReference type="Proteomes" id="UP000064189"/>
    </source>
</evidence>
<dbReference type="NCBIfam" id="TIGR00830">
    <property type="entry name" value="PTBA"/>
    <property type="match status" value="1"/>
</dbReference>
<keyword evidence="2" id="KW-0813">Transport</keyword>
<organism evidence="8 9">
    <name type="scientific">Peribacillus simplex</name>
    <dbReference type="NCBI Taxonomy" id="1478"/>
    <lineage>
        <taxon>Bacteria</taxon>
        <taxon>Bacillati</taxon>
        <taxon>Bacillota</taxon>
        <taxon>Bacilli</taxon>
        <taxon>Bacillales</taxon>
        <taxon>Bacillaceae</taxon>
        <taxon>Peribacillus</taxon>
    </lineage>
</organism>
<gene>
    <name evidence="8" type="ORF">AS888_04685</name>
</gene>
<keyword evidence="9" id="KW-1185">Reference proteome</keyword>
<dbReference type="InterPro" id="IPR011055">
    <property type="entry name" value="Dup_hybrid_motif"/>
</dbReference>
<dbReference type="InterPro" id="IPR001127">
    <property type="entry name" value="PTS_EIIA_1_perm"/>
</dbReference>
<keyword evidence="6" id="KW-0418">Kinase</keyword>
<sequence>MFKKLFGKKDSVEQLLAPINGQVIKMEDVPDPVFSGKLMGDGIAILPEEGLVVAPIDAEVVQVFHTKHAIGLKTKNGIELLMHIGLETVNLKGEGFEVHVAEGQRVKAGDKLVTFDIEFLKSNAPSIITPIVITNGELVEKVEKTASTEAIMNETEIMKVYLK</sequence>
<dbReference type="EMBL" id="LNNH01000010">
    <property type="protein sequence ID" value="KWW21801.1"/>
    <property type="molecule type" value="Genomic_DNA"/>
</dbReference>
<keyword evidence="4" id="KW-0808">Transferase</keyword>
<feature type="domain" description="PTS EIIA type-1" evidence="7">
    <location>
        <begin position="31"/>
        <end position="135"/>
    </location>
</feature>